<dbReference type="Gene3D" id="3.30.160.270">
    <property type="match status" value="1"/>
</dbReference>
<evidence type="ECO:0000313" key="12">
    <source>
        <dbReference type="EMBL" id="MFC7579992.1"/>
    </source>
</evidence>
<evidence type="ECO:0000256" key="6">
    <source>
        <dbReference type="ARBA" id="ARBA00023304"/>
    </source>
</evidence>
<dbReference type="Pfam" id="PF00682">
    <property type="entry name" value="HMGL-like"/>
    <property type="match status" value="1"/>
</dbReference>
<evidence type="ECO:0000256" key="3">
    <source>
        <dbReference type="ARBA" id="ARBA00022605"/>
    </source>
</evidence>
<gene>
    <name evidence="12" type="primary">cimA</name>
    <name evidence="12" type="ORF">ACFQWG_01960</name>
</gene>
<name>A0ABW2SIN9_9ACTO</name>
<evidence type="ECO:0000313" key="13">
    <source>
        <dbReference type="Proteomes" id="UP001596527"/>
    </source>
</evidence>
<evidence type="ECO:0000256" key="9">
    <source>
        <dbReference type="RuleBase" id="RU003523"/>
    </source>
</evidence>
<dbReference type="EC" id="2.3.3.21" evidence="8"/>
<keyword evidence="4" id="KW-0412">Isoleucine biosynthesis</keyword>
<comment type="similarity">
    <text evidence="2 9">Belongs to the alpha-IPM synthase/homocitrate synthase family.</text>
</comment>
<dbReference type="Gene3D" id="3.20.20.70">
    <property type="entry name" value="Aldolase class I"/>
    <property type="match status" value="1"/>
</dbReference>
<feature type="compositionally biased region" description="Low complexity" evidence="10">
    <location>
        <begin position="427"/>
        <end position="438"/>
    </location>
</feature>
<keyword evidence="3" id="KW-0028">Amino-acid biosynthesis</keyword>
<keyword evidence="6" id="KW-0100">Branched-chain amino acid biosynthesis</keyword>
<dbReference type="InterPro" id="IPR002034">
    <property type="entry name" value="AIPM/Hcit_synth_CS"/>
</dbReference>
<dbReference type="CDD" id="cd07941">
    <property type="entry name" value="DRE_TIM_LeuA3"/>
    <property type="match status" value="1"/>
</dbReference>
<dbReference type="PANTHER" id="PTHR43538">
    <property type="entry name" value="ALPHA-IPM SYNTHASE/HOMOCITRATE SYNTHASE"/>
    <property type="match status" value="1"/>
</dbReference>
<evidence type="ECO:0000256" key="2">
    <source>
        <dbReference type="ARBA" id="ARBA00006154"/>
    </source>
</evidence>
<evidence type="ECO:0000256" key="7">
    <source>
        <dbReference type="ARBA" id="ARBA00048263"/>
    </source>
</evidence>
<accession>A0ABW2SIN9</accession>
<dbReference type="Gene3D" id="1.10.238.260">
    <property type="match status" value="1"/>
</dbReference>
<dbReference type="PANTHER" id="PTHR43538:SF1">
    <property type="entry name" value="(R)-CITRAMALATE SYNTHASE"/>
    <property type="match status" value="1"/>
</dbReference>
<dbReference type="InterPro" id="IPR036230">
    <property type="entry name" value="LeuA_allosteric_dom_sf"/>
</dbReference>
<comment type="catalytic activity">
    <reaction evidence="7">
        <text>pyruvate + acetyl-CoA + H2O = (3R)-citramalate + CoA + H(+)</text>
        <dbReference type="Rhea" id="RHEA:19045"/>
        <dbReference type="ChEBI" id="CHEBI:15361"/>
        <dbReference type="ChEBI" id="CHEBI:15377"/>
        <dbReference type="ChEBI" id="CHEBI:15378"/>
        <dbReference type="ChEBI" id="CHEBI:30934"/>
        <dbReference type="ChEBI" id="CHEBI:57287"/>
        <dbReference type="ChEBI" id="CHEBI:57288"/>
        <dbReference type="EC" id="2.3.3.21"/>
    </reaction>
</comment>
<evidence type="ECO:0000256" key="5">
    <source>
        <dbReference type="ARBA" id="ARBA00022679"/>
    </source>
</evidence>
<dbReference type="NCBIfam" id="TIGR00977">
    <property type="entry name" value="citramal_synth"/>
    <property type="match status" value="1"/>
</dbReference>
<dbReference type="Pfam" id="PF22617">
    <property type="entry name" value="HCS_D2"/>
    <property type="match status" value="1"/>
</dbReference>
<dbReference type="SUPFAM" id="SSF110921">
    <property type="entry name" value="2-isopropylmalate synthase LeuA, allosteric (dimerisation) domain"/>
    <property type="match status" value="1"/>
</dbReference>
<dbReference type="RefSeq" id="WP_380971619.1">
    <property type="nucleotide sequence ID" value="NZ_JBHTEF010000001.1"/>
</dbReference>
<organism evidence="12 13">
    <name type="scientific">Schaalia naturae</name>
    <dbReference type="NCBI Taxonomy" id="635203"/>
    <lineage>
        <taxon>Bacteria</taxon>
        <taxon>Bacillati</taxon>
        <taxon>Actinomycetota</taxon>
        <taxon>Actinomycetes</taxon>
        <taxon>Actinomycetales</taxon>
        <taxon>Actinomycetaceae</taxon>
        <taxon>Schaalia</taxon>
    </lineage>
</organism>
<dbReference type="SUPFAM" id="SSF51569">
    <property type="entry name" value="Aldolase"/>
    <property type="match status" value="1"/>
</dbReference>
<dbReference type="PROSITE" id="PS00815">
    <property type="entry name" value="AIPM_HOMOCIT_SYNTH_1"/>
    <property type="match status" value="1"/>
</dbReference>
<evidence type="ECO:0000256" key="10">
    <source>
        <dbReference type="SAM" id="MobiDB-lite"/>
    </source>
</evidence>
<sequence length="559" mass="59205">MEHVVLYDTTLRDGAQQEGISLSVADKLAALRILDDLGVDVIEGGWPGAIPKDTEFFRAAARHPLVHARLAAFGATVRPGADPAFDPQVAALRDSGAPIITLVAKSDPRHVERALRTTREENLRMVTDTVAWLSDPANGGAEVMVDLEHFFDGLAADPDYGIDVMLAAARAGAGAVIPCDTNGGNLPGAIARSIARARTALDEAGFARVTMGIHTHNDTGCAVANALAAVEAGARHVQGTINGYGERTGNANLLTCLANLQVKMGYEVVPAGSLAHLGEVSRRMSELTNIVPFPREPYTGASAFAHKAGLHASAIRVDPGLYQHIDPETVGNGMRMLVSEMAGRSSIELKARELGVDLAGRPGVAQEVARVVKEREAQGYTYDAADASFELLLRDQLGLLPRYARVESWKVTSGEQALPRGGGDAGGADARAGRGQARTGVLAESEATVKIHTGHRHIRTAEGNGPVNALDNALRAALARDYPEASATRLTDFRVRILDPQHAGTDATIRVLISLTDGTRTWSTVGVGTDVIEASWEALFDGYWWGLAASGVRSLLIEL</sequence>
<keyword evidence="13" id="KW-1185">Reference proteome</keyword>
<dbReference type="PROSITE" id="PS00816">
    <property type="entry name" value="AIPM_HOMOCIT_SYNTH_2"/>
    <property type="match status" value="1"/>
</dbReference>
<feature type="region of interest" description="Disordered" evidence="10">
    <location>
        <begin position="414"/>
        <end position="438"/>
    </location>
</feature>
<evidence type="ECO:0000256" key="8">
    <source>
        <dbReference type="NCBIfam" id="TIGR00977"/>
    </source>
</evidence>
<dbReference type="SMART" id="SM00917">
    <property type="entry name" value="LeuA_dimer"/>
    <property type="match status" value="1"/>
</dbReference>
<comment type="caution">
    <text evidence="12">The sequence shown here is derived from an EMBL/GenBank/DDBJ whole genome shotgun (WGS) entry which is preliminary data.</text>
</comment>
<dbReference type="InterPro" id="IPR000891">
    <property type="entry name" value="PYR_CT"/>
</dbReference>
<dbReference type="InterPro" id="IPR005675">
    <property type="entry name" value="Citramal_synthase"/>
</dbReference>
<feature type="domain" description="Pyruvate carboxyltransferase" evidence="11">
    <location>
        <begin position="4"/>
        <end position="275"/>
    </location>
</feature>
<dbReference type="EMBL" id="JBHTEF010000001">
    <property type="protein sequence ID" value="MFC7579992.1"/>
    <property type="molecule type" value="Genomic_DNA"/>
</dbReference>
<dbReference type="InterPro" id="IPR013785">
    <property type="entry name" value="Aldolase_TIM"/>
</dbReference>
<reference evidence="13" key="1">
    <citation type="journal article" date="2019" name="Int. J. Syst. Evol. Microbiol.">
        <title>The Global Catalogue of Microorganisms (GCM) 10K type strain sequencing project: providing services to taxonomists for standard genome sequencing and annotation.</title>
        <authorList>
            <consortium name="The Broad Institute Genomics Platform"/>
            <consortium name="The Broad Institute Genome Sequencing Center for Infectious Disease"/>
            <person name="Wu L."/>
            <person name="Ma J."/>
        </authorList>
    </citation>
    <scope>NUCLEOTIDE SEQUENCE [LARGE SCALE GENOMIC DNA]</scope>
    <source>
        <strain evidence="13">CCUG 56698</strain>
    </source>
</reference>
<dbReference type="PROSITE" id="PS50991">
    <property type="entry name" value="PYR_CT"/>
    <property type="match status" value="1"/>
</dbReference>
<evidence type="ECO:0000256" key="4">
    <source>
        <dbReference type="ARBA" id="ARBA00022624"/>
    </source>
</evidence>
<evidence type="ECO:0000259" key="11">
    <source>
        <dbReference type="PROSITE" id="PS50991"/>
    </source>
</evidence>
<dbReference type="Pfam" id="PF08502">
    <property type="entry name" value="LeuA_dimer"/>
    <property type="match status" value="1"/>
</dbReference>
<keyword evidence="5 9" id="KW-0808">Transferase</keyword>
<protein>
    <recommendedName>
        <fullName evidence="8">Citramalate synthase</fullName>
        <ecNumber evidence="8">2.3.3.21</ecNumber>
    </recommendedName>
</protein>
<dbReference type="InterPro" id="IPR054691">
    <property type="entry name" value="LeuA/HCS_post-cat"/>
</dbReference>
<comment type="pathway">
    <text evidence="1">Amino-acid biosynthesis; L-isoleucine biosynthesis; 2-oxobutanoate from pyruvate: step 1/3.</text>
</comment>
<proteinExistence type="inferred from homology"/>
<dbReference type="InterPro" id="IPR013709">
    <property type="entry name" value="2-isopropylmalate_synth_dimer"/>
</dbReference>
<evidence type="ECO:0000256" key="1">
    <source>
        <dbReference type="ARBA" id="ARBA00004743"/>
    </source>
</evidence>
<dbReference type="Proteomes" id="UP001596527">
    <property type="component" value="Unassembled WGS sequence"/>
</dbReference>